<accession>U5PZQ3</accession>
<dbReference type="InterPro" id="IPR044878">
    <property type="entry name" value="UbiA_sf"/>
</dbReference>
<keyword evidence="4" id="KW-1003">Cell membrane</keyword>
<comment type="subcellular location">
    <subcellularLocation>
        <location evidence="2">Membrane</location>
        <topology evidence="2">Multi-pass membrane protein</topology>
    </subcellularLocation>
</comment>
<protein>
    <recommendedName>
        <fullName evidence="9">4-hydroxybenzoate octaprenyltransferase</fullName>
        <ecNumber evidence="9">2.5.1.39</ecNumber>
    </recommendedName>
</protein>
<feature type="transmembrane region" description="Helical" evidence="10">
    <location>
        <begin position="168"/>
        <end position="187"/>
    </location>
</feature>
<dbReference type="GO" id="GO:0016020">
    <property type="term" value="C:membrane"/>
    <property type="evidence" value="ECO:0007669"/>
    <property type="project" value="UniProtKB-SubCell"/>
</dbReference>
<dbReference type="SMR" id="U5PZQ3"/>
<feature type="transmembrane region" description="Helical" evidence="10">
    <location>
        <begin position="193"/>
        <end position="211"/>
    </location>
</feature>
<dbReference type="PROSITE" id="PS00943">
    <property type="entry name" value="UBIA"/>
    <property type="match status" value="1"/>
</dbReference>
<dbReference type="NCBIfam" id="TIGR01474">
    <property type="entry name" value="ubiA_proteo"/>
    <property type="match status" value="1"/>
</dbReference>
<comment type="similarity">
    <text evidence="3">Belongs to the UbiA prenyltransferase family.</text>
</comment>
<keyword evidence="7 10" id="KW-1133">Transmembrane helix</keyword>
<name>U5PZQ3_9ACTN</name>
<dbReference type="Gene3D" id="1.10.357.140">
    <property type="entry name" value="UbiA prenyltransferase"/>
    <property type="match status" value="1"/>
</dbReference>
<dbReference type="Gene3D" id="1.20.120.1780">
    <property type="entry name" value="UbiA prenyltransferase"/>
    <property type="match status" value="1"/>
</dbReference>
<feature type="transmembrane region" description="Helical" evidence="10">
    <location>
        <begin position="263"/>
        <end position="283"/>
    </location>
</feature>
<feature type="transmembrane region" description="Helical" evidence="10">
    <location>
        <begin position="238"/>
        <end position="257"/>
    </location>
</feature>
<dbReference type="InterPro" id="IPR030470">
    <property type="entry name" value="UbiA_prenylTrfase_CS"/>
</dbReference>
<keyword evidence="4" id="KW-0997">Cell inner membrane</keyword>
<evidence type="ECO:0000256" key="5">
    <source>
        <dbReference type="ARBA" id="ARBA00022679"/>
    </source>
</evidence>
<dbReference type="HAMAP" id="MF_01635">
    <property type="entry name" value="UbiA"/>
    <property type="match status" value="1"/>
</dbReference>
<dbReference type="EMBL" id="KF313919">
    <property type="protein sequence ID" value="AGY49248.1"/>
    <property type="molecule type" value="Genomic_DNA"/>
</dbReference>
<evidence type="ECO:0000256" key="1">
    <source>
        <dbReference type="ARBA" id="ARBA00001946"/>
    </source>
</evidence>
<evidence type="ECO:0000256" key="3">
    <source>
        <dbReference type="ARBA" id="ARBA00005985"/>
    </source>
</evidence>
<keyword evidence="8 10" id="KW-0472">Membrane</keyword>
<keyword evidence="5" id="KW-0808">Transferase</keyword>
<evidence type="ECO:0000256" key="2">
    <source>
        <dbReference type="ARBA" id="ARBA00004141"/>
    </source>
</evidence>
<dbReference type="GO" id="GO:0008412">
    <property type="term" value="F:4-hydroxybenzoate polyprenyltransferase activity"/>
    <property type="evidence" value="ECO:0007669"/>
    <property type="project" value="UniProtKB-UniRule"/>
</dbReference>
<dbReference type="PANTHER" id="PTHR11048:SF28">
    <property type="entry name" value="4-HYDROXYBENZOATE POLYPRENYLTRANSFERASE, MITOCHONDRIAL"/>
    <property type="match status" value="1"/>
</dbReference>
<evidence type="ECO:0000256" key="10">
    <source>
        <dbReference type="SAM" id="Phobius"/>
    </source>
</evidence>
<dbReference type="FunFam" id="1.10.357.140:FF:000008">
    <property type="entry name" value="4-hydroxybenzoate octaprenyltransferase"/>
    <property type="match status" value="1"/>
</dbReference>
<feature type="transmembrane region" description="Helical" evidence="10">
    <location>
        <begin position="73"/>
        <end position="94"/>
    </location>
</feature>
<dbReference type="RefSeq" id="WP_246156806.1">
    <property type="nucleotide sequence ID" value="NZ_CP009922.3"/>
</dbReference>
<evidence type="ECO:0000256" key="6">
    <source>
        <dbReference type="ARBA" id="ARBA00022692"/>
    </source>
</evidence>
<dbReference type="AlphaFoldDB" id="U5PZQ3"/>
<keyword evidence="6 10" id="KW-0812">Transmembrane</keyword>
<dbReference type="CDD" id="cd13959">
    <property type="entry name" value="PT_UbiA_COQ2"/>
    <property type="match status" value="1"/>
</dbReference>
<comment type="cofactor">
    <cofactor evidence="1">
        <name>Mg(2+)</name>
        <dbReference type="ChEBI" id="CHEBI:18420"/>
    </cofactor>
</comment>
<sequence length="313" mass="33621">MIDISAQPSQQSTRYRFVVPSIAASVVPSAPKAVLPYLQLARMHAPIGSWLYLLPGLWGIALASAGLPDWRQVLLFTVGGVLVRGFGCVVNDLADRKFDARVARTVGRPLVAGTVTVTGALVFAVVQAVAGLLVLAAASVPAAVFVAASYPLVVAYPFMKRITYWPQAWLGMVFGCYILAGWLAVAGRIETPALLLFVAGVFWTLGYDTIYAHQDKADDVQVGVKSLALRLGRATRPWVAGFYGATVVGIVAAGAVADLHWTFYALFLPGVAHLLWQVVTVDIDSPADCREKFMANRFFGWLVLVAIVAGRVF</sequence>
<evidence type="ECO:0000256" key="9">
    <source>
        <dbReference type="NCBIfam" id="TIGR01474"/>
    </source>
</evidence>
<organism evidence="11">
    <name type="scientific">Streptomyces xiamenensis</name>
    <dbReference type="NCBI Taxonomy" id="408015"/>
    <lineage>
        <taxon>Bacteria</taxon>
        <taxon>Bacillati</taxon>
        <taxon>Actinomycetota</taxon>
        <taxon>Actinomycetes</taxon>
        <taxon>Kitasatosporales</taxon>
        <taxon>Streptomycetaceae</taxon>
        <taxon>Streptomyces</taxon>
    </lineage>
</organism>
<evidence type="ECO:0000313" key="11">
    <source>
        <dbReference type="EMBL" id="AGY49248.1"/>
    </source>
</evidence>
<evidence type="ECO:0000256" key="8">
    <source>
        <dbReference type="ARBA" id="ARBA00023136"/>
    </source>
</evidence>
<feature type="transmembrane region" description="Helical" evidence="10">
    <location>
        <begin position="50"/>
        <end position="67"/>
    </location>
</feature>
<evidence type="ECO:0000256" key="4">
    <source>
        <dbReference type="ARBA" id="ARBA00022519"/>
    </source>
</evidence>
<dbReference type="InterPro" id="IPR006370">
    <property type="entry name" value="HB_polyprenyltransferase-like"/>
</dbReference>
<dbReference type="EC" id="2.5.1.39" evidence="9"/>
<reference evidence="11" key="1">
    <citation type="journal article" date="2014" name="PLoS ONE">
        <title>Characterization of the Xiamenmycin Biosynthesis Gene Cluster in Streptomyces xiamenensis 318.</title>
        <authorList>
            <person name="Yang Y."/>
            <person name="Fu L."/>
            <person name="Zhang J."/>
            <person name="Hu L."/>
            <person name="Xu M."/>
            <person name="Xu J."/>
        </authorList>
    </citation>
    <scope>NUCLEOTIDE SEQUENCE</scope>
    <source>
        <strain evidence="11">MCCC 1A01550</strain>
    </source>
</reference>
<dbReference type="FunFam" id="1.20.120.1780:FF:000001">
    <property type="entry name" value="4-hydroxybenzoate octaprenyltransferase"/>
    <property type="match status" value="1"/>
</dbReference>
<evidence type="ECO:0000256" key="7">
    <source>
        <dbReference type="ARBA" id="ARBA00022989"/>
    </source>
</evidence>
<proteinExistence type="inferred from homology"/>
<dbReference type="InterPro" id="IPR039653">
    <property type="entry name" value="Prenyltransferase"/>
</dbReference>
<dbReference type="Pfam" id="PF01040">
    <property type="entry name" value="UbiA"/>
    <property type="match status" value="1"/>
</dbReference>
<feature type="transmembrane region" description="Helical" evidence="10">
    <location>
        <begin position="132"/>
        <end position="156"/>
    </location>
</feature>
<dbReference type="InterPro" id="IPR000537">
    <property type="entry name" value="UbiA_prenyltransferase"/>
</dbReference>
<dbReference type="GO" id="GO:0006744">
    <property type="term" value="P:ubiquinone biosynthetic process"/>
    <property type="evidence" value="ECO:0007669"/>
    <property type="project" value="UniProtKB-UniRule"/>
</dbReference>
<dbReference type="PANTHER" id="PTHR11048">
    <property type="entry name" value="PRENYLTRANSFERASES"/>
    <property type="match status" value="1"/>
</dbReference>
<feature type="transmembrane region" description="Helical" evidence="10">
    <location>
        <begin position="295"/>
        <end position="312"/>
    </location>
</feature>
<feature type="transmembrane region" description="Helical" evidence="10">
    <location>
        <begin position="106"/>
        <end position="126"/>
    </location>
</feature>